<dbReference type="Proteomes" id="UP001560573">
    <property type="component" value="Unassembled WGS sequence"/>
</dbReference>
<dbReference type="PIRSF" id="PIRSF016184">
    <property type="entry name" value="PhzC_PhzF"/>
    <property type="match status" value="1"/>
</dbReference>
<comment type="similarity">
    <text evidence="1">Belongs to the PhzF family.</text>
</comment>
<name>A0ABV3ZKT9_9BACT</name>
<dbReference type="Pfam" id="PF02567">
    <property type="entry name" value="PhzC-PhzF"/>
    <property type="match status" value="1"/>
</dbReference>
<dbReference type="SUPFAM" id="SSF54506">
    <property type="entry name" value="Diaminopimelate epimerase-like"/>
    <property type="match status" value="1"/>
</dbReference>
<organism evidence="3 4">
    <name type="scientific">Danxiaibacter flavus</name>
    <dbReference type="NCBI Taxonomy" id="3049108"/>
    <lineage>
        <taxon>Bacteria</taxon>
        <taxon>Pseudomonadati</taxon>
        <taxon>Bacteroidota</taxon>
        <taxon>Chitinophagia</taxon>
        <taxon>Chitinophagales</taxon>
        <taxon>Chitinophagaceae</taxon>
        <taxon>Danxiaibacter</taxon>
    </lineage>
</organism>
<proteinExistence type="inferred from homology"/>
<dbReference type="PANTHER" id="PTHR13774:SF17">
    <property type="entry name" value="PHENAZINE BIOSYNTHESIS-LIKE DOMAIN-CONTAINING PROTEIN"/>
    <property type="match status" value="1"/>
</dbReference>
<reference evidence="3 4" key="1">
    <citation type="submission" date="2023-07" db="EMBL/GenBank/DDBJ databases">
        <authorList>
            <person name="Lian W.-H."/>
        </authorList>
    </citation>
    <scope>NUCLEOTIDE SEQUENCE [LARGE SCALE GENOMIC DNA]</scope>
    <source>
        <strain evidence="3 4">SYSU DXS3180</strain>
    </source>
</reference>
<dbReference type="EMBL" id="JAULBC010000008">
    <property type="protein sequence ID" value="MEX6690501.1"/>
    <property type="molecule type" value="Genomic_DNA"/>
</dbReference>
<dbReference type="RefSeq" id="WP_369331913.1">
    <property type="nucleotide sequence ID" value="NZ_JAULBC010000008.1"/>
</dbReference>
<evidence type="ECO:0000313" key="4">
    <source>
        <dbReference type="Proteomes" id="UP001560573"/>
    </source>
</evidence>
<protein>
    <submittedName>
        <fullName evidence="3">PhzF family phenazine biosynthesis protein</fullName>
    </submittedName>
</protein>
<keyword evidence="4" id="KW-1185">Reference proteome</keyword>
<evidence type="ECO:0000313" key="3">
    <source>
        <dbReference type="EMBL" id="MEX6690501.1"/>
    </source>
</evidence>
<dbReference type="NCBIfam" id="TIGR00654">
    <property type="entry name" value="PhzF_family"/>
    <property type="match status" value="1"/>
</dbReference>
<evidence type="ECO:0000256" key="1">
    <source>
        <dbReference type="ARBA" id="ARBA00008270"/>
    </source>
</evidence>
<gene>
    <name evidence="3" type="ORF">QTN47_23515</name>
</gene>
<comment type="caution">
    <text evidence="3">The sequence shown here is derived from an EMBL/GenBank/DDBJ whole genome shotgun (WGS) entry which is preliminary data.</text>
</comment>
<dbReference type="InterPro" id="IPR003719">
    <property type="entry name" value="Phenazine_PhzF-like"/>
</dbReference>
<dbReference type="PANTHER" id="PTHR13774">
    <property type="entry name" value="PHENAZINE BIOSYNTHESIS PROTEIN"/>
    <property type="match status" value="1"/>
</dbReference>
<dbReference type="Gene3D" id="3.10.310.10">
    <property type="entry name" value="Diaminopimelate Epimerase, Chain A, domain 1"/>
    <property type="match status" value="2"/>
</dbReference>
<evidence type="ECO:0000256" key="2">
    <source>
        <dbReference type="ARBA" id="ARBA00023235"/>
    </source>
</evidence>
<keyword evidence="2" id="KW-0413">Isomerase</keyword>
<accession>A0ABV3ZKT9</accession>
<sequence>MQLPIYVVDAFTDKLFGGNQAAVVPLQDWLPDELMQQLAAENNLSETAFFVQKGPDEYHIRWFTPEFEIDLCGHATLATAFIIFNELKLSEDHIVFNCKSGQLDVKKRGDLIELNFPSRMPAASEAPEVLLKGVNIQPQQVLKARDYFLVYASEEEVKQIVPDFNYWNQLDVVGIIVTAKGKDVDFVSRFFVPNSVIGEDPVTGSAHSSLIPYWSKELDKTALTAHQVSQRGGVLYCEDKGERVIMAGNGVLYSKGEFYIR</sequence>